<evidence type="ECO:0000313" key="3">
    <source>
        <dbReference type="Proteomes" id="UP001164761"/>
    </source>
</evidence>
<dbReference type="Gene3D" id="3.40.50.720">
    <property type="entry name" value="NAD(P)-binding Rossmann-like Domain"/>
    <property type="match status" value="1"/>
</dbReference>
<dbReference type="SUPFAM" id="SSF51735">
    <property type="entry name" value="NAD(P)-binding Rossmann-fold domains"/>
    <property type="match status" value="1"/>
</dbReference>
<protein>
    <submittedName>
        <fullName evidence="2">Zinc-binding dehydrogenase</fullName>
    </submittedName>
</protein>
<dbReference type="RefSeq" id="WP_268003724.1">
    <property type="nucleotide sequence ID" value="NZ_BSUT01000001.1"/>
</dbReference>
<dbReference type="InterPro" id="IPR013149">
    <property type="entry name" value="ADH-like_C"/>
</dbReference>
<organism evidence="2 3">
    <name type="scientific">Alicyclobacillus fastidiosus</name>
    <dbReference type="NCBI Taxonomy" id="392011"/>
    <lineage>
        <taxon>Bacteria</taxon>
        <taxon>Bacillati</taxon>
        <taxon>Bacillota</taxon>
        <taxon>Bacilli</taxon>
        <taxon>Bacillales</taxon>
        <taxon>Alicyclobacillaceae</taxon>
        <taxon>Alicyclobacillus</taxon>
    </lineage>
</organism>
<evidence type="ECO:0000259" key="1">
    <source>
        <dbReference type="Pfam" id="PF00107"/>
    </source>
</evidence>
<feature type="domain" description="Alcohol dehydrogenase-like C-terminal" evidence="1">
    <location>
        <begin position="3"/>
        <end position="90"/>
    </location>
</feature>
<dbReference type="Proteomes" id="UP001164761">
    <property type="component" value="Chromosome"/>
</dbReference>
<dbReference type="InterPro" id="IPR036291">
    <property type="entry name" value="NAD(P)-bd_dom_sf"/>
</dbReference>
<sequence>MKSRLAFCKSWCKIEGTIHALHQPEQTISELTNGEYPTLVFDATGNAKSMKDSIHYVAHGGGIVYVRLVQNDISFSDPGFHKRELTLLGS</sequence>
<gene>
    <name evidence="2" type="ORF">NZD89_15595</name>
</gene>
<accession>A0ABY6ZAD4</accession>
<keyword evidence="3" id="KW-1185">Reference proteome</keyword>
<proteinExistence type="predicted"/>
<evidence type="ECO:0000313" key="2">
    <source>
        <dbReference type="EMBL" id="WAH39826.1"/>
    </source>
</evidence>
<dbReference type="Pfam" id="PF00107">
    <property type="entry name" value="ADH_zinc_N"/>
    <property type="match status" value="1"/>
</dbReference>
<dbReference type="EMBL" id="CP104067">
    <property type="protein sequence ID" value="WAH39826.1"/>
    <property type="molecule type" value="Genomic_DNA"/>
</dbReference>
<name>A0ABY6ZAD4_9BACL</name>
<reference evidence="2" key="1">
    <citation type="submission" date="2022-08" db="EMBL/GenBank/DDBJ databases">
        <title>Alicyclobacillus fastidiosus DSM 17978, complete genome.</title>
        <authorList>
            <person name="Wang Q."/>
            <person name="Cai R."/>
            <person name="Wang Z."/>
        </authorList>
    </citation>
    <scope>NUCLEOTIDE SEQUENCE</scope>
    <source>
        <strain evidence="2">DSM 17978</strain>
    </source>
</reference>